<dbReference type="Proteomes" id="UP000610966">
    <property type="component" value="Unassembled WGS sequence"/>
</dbReference>
<evidence type="ECO:0000313" key="1">
    <source>
        <dbReference type="EMBL" id="GIH67805.1"/>
    </source>
</evidence>
<dbReference type="AlphaFoldDB" id="A0A8J3VXD9"/>
<dbReference type="RefSeq" id="WP_204009626.1">
    <property type="nucleotide sequence ID" value="NZ_BOOG01000002.1"/>
</dbReference>
<comment type="caution">
    <text evidence="1">The sequence shown here is derived from an EMBL/GenBank/DDBJ whole genome shotgun (WGS) entry which is preliminary data.</text>
</comment>
<proteinExistence type="predicted"/>
<keyword evidence="1" id="KW-0560">Oxidoreductase</keyword>
<dbReference type="Pfam" id="PF12831">
    <property type="entry name" value="FAD_oxidored"/>
    <property type="match status" value="1"/>
</dbReference>
<dbReference type="PANTHER" id="PTHR43422:SF3">
    <property type="entry name" value="THIAMINE THIAZOLE SYNTHASE"/>
    <property type="match status" value="1"/>
</dbReference>
<organism evidence="1 2">
    <name type="scientific">Sphaerimonospora thailandensis</name>
    <dbReference type="NCBI Taxonomy" id="795644"/>
    <lineage>
        <taxon>Bacteria</taxon>
        <taxon>Bacillati</taxon>
        <taxon>Actinomycetota</taxon>
        <taxon>Actinomycetes</taxon>
        <taxon>Streptosporangiales</taxon>
        <taxon>Streptosporangiaceae</taxon>
        <taxon>Sphaerimonospora</taxon>
    </lineage>
</organism>
<protein>
    <submittedName>
        <fullName evidence="1">FAD-binding monooxygenase</fullName>
    </submittedName>
</protein>
<dbReference type="SUPFAM" id="SSF51905">
    <property type="entry name" value="FAD/NAD(P)-binding domain"/>
    <property type="match status" value="1"/>
</dbReference>
<name>A0A8J3VXD9_9ACTN</name>
<keyword evidence="2" id="KW-1185">Reference proteome</keyword>
<reference evidence="1" key="1">
    <citation type="submission" date="2021-01" db="EMBL/GenBank/DDBJ databases">
        <title>Whole genome shotgun sequence of Sphaerimonospora thailandensis NBRC 107569.</title>
        <authorList>
            <person name="Komaki H."/>
            <person name="Tamura T."/>
        </authorList>
    </citation>
    <scope>NUCLEOTIDE SEQUENCE</scope>
    <source>
        <strain evidence="1">NBRC 107569</strain>
    </source>
</reference>
<accession>A0A8J3VXD9</accession>
<keyword evidence="1" id="KW-0503">Monooxygenase</keyword>
<gene>
    <name evidence="1" type="ORF">Mth01_00580</name>
</gene>
<dbReference type="Gene3D" id="3.50.50.60">
    <property type="entry name" value="FAD/NAD(P)-binding domain"/>
    <property type="match status" value="1"/>
</dbReference>
<dbReference type="GO" id="GO:0004497">
    <property type="term" value="F:monooxygenase activity"/>
    <property type="evidence" value="ECO:0007669"/>
    <property type="project" value="UniProtKB-KW"/>
</dbReference>
<sequence>MRALVGDRAVVLGGGMAGLVAARVLADAYARVLIVDRDRLIGASGPRRGVPHGRHAHALLARGQQILDELFPGLKSDLDAAGVPAGDLADDLRWYFNGRRLRQAPTGLLSVSATRPVLEDHVRARVAALPNVTVADRCDILALTTTPGRDRVTGVRVRRNDEDGAEEVIEADLVVDATGRGSRTPAWLEELGYRRPEEDRVKVGLAYTTRHFRLRSDPYDGDLSINPVASPANPRGAFFPKLPGGVSQLSLTGMLGDHAPAELEGFLAFARSLPIPEIYEAIRDAEPLDEGVTFRFPASVRHRYERLTRFPEGLLVLGDGVCSFNPVYGQGMTVAAMEAMTLREHLASGRPPLARRYFRDISRIIDVAWDIAVGGDLNFPGVEGPRTLKVRLGNAYMSRLHAAAANDGGVTAAFMRVAGLVDPPGALMRPGMVWRVLRNAGRTPAGPEVPEVPEVRKYGAVPAGSGD</sequence>
<evidence type="ECO:0000313" key="2">
    <source>
        <dbReference type="Proteomes" id="UP000610966"/>
    </source>
</evidence>
<dbReference type="PANTHER" id="PTHR43422">
    <property type="entry name" value="THIAMINE THIAZOLE SYNTHASE"/>
    <property type="match status" value="1"/>
</dbReference>
<dbReference type="InterPro" id="IPR036188">
    <property type="entry name" value="FAD/NAD-bd_sf"/>
</dbReference>
<dbReference type="EMBL" id="BOOG01000002">
    <property type="protein sequence ID" value="GIH67805.1"/>
    <property type="molecule type" value="Genomic_DNA"/>
</dbReference>